<dbReference type="InterPro" id="IPR001810">
    <property type="entry name" value="F-box_dom"/>
</dbReference>
<gene>
    <name evidence="4" type="primary">LOC108864781</name>
</gene>
<evidence type="ECO:0000259" key="2">
    <source>
        <dbReference type="PROSITE" id="PS50181"/>
    </source>
</evidence>
<proteinExistence type="predicted"/>
<dbReference type="SMART" id="SM00256">
    <property type="entry name" value="FBOX"/>
    <property type="match status" value="1"/>
</dbReference>
<keyword evidence="3" id="KW-1185">Reference proteome</keyword>
<dbReference type="KEGG" id="goe:108864781"/>
<sequence length="532" mass="61001">MEELPDELLEKILLKINPFDRLETALLCRRLSEYTASLVDFRLVVRGEELSECIPILITSRRRYRHIRIVNADLFKVRSAFWEKVGRDLQLLKITNCSFTVSLLCTILEHCTELETLEIRSRDSFNLTLPEDTLKAQGRTSWPSFNIRHLTLSECWSRDKHKTLVELMPSLKTLSLHRVDDPDLLRTISTSMQSLTSIELKCDLFVASVHEIVRTFCRTLRELRLHMCLALNTEAYDEIMACRNLTHLYLDLALNFKDYHLLGLISRNPNLEYLGIAFTKLTSQSLTQLDRLPKLRTLQVHLFSRREFAPESLVAFGRLTNLRSLALRPVEYNIEILRDFSGLTDLREFILTSRIKPNSECFSWIIENLRKLESLELDCQALTDADGVKIRHLKSLRVLSVQGALGFTDETFEGGLGSTFLESIDIGDCSLTDTALASIGLHHDRLKKFSLDRCNSTTDSGLEVFLRTQPFLQELRIYSCASITKSSLKAVARLCPRLNKLMINDRWMGGNSISRYSRKRPGVKVTGLVTGR</sequence>
<dbReference type="GO" id="GO:0019005">
    <property type="term" value="C:SCF ubiquitin ligase complex"/>
    <property type="evidence" value="ECO:0007669"/>
    <property type="project" value="TreeGrafter"/>
</dbReference>
<protein>
    <submittedName>
        <fullName evidence="4">F-box/LRR-repeat protein 7-like</fullName>
    </submittedName>
</protein>
<dbReference type="PANTHER" id="PTHR13318">
    <property type="entry name" value="PARTNER OF PAIRED, ISOFORM B-RELATED"/>
    <property type="match status" value="1"/>
</dbReference>
<reference evidence="4" key="1">
    <citation type="submission" date="2025-08" db="UniProtKB">
        <authorList>
            <consortium name="RefSeq"/>
        </authorList>
    </citation>
    <scope>IDENTIFICATION</scope>
</reference>
<dbReference type="InterPro" id="IPR036047">
    <property type="entry name" value="F-box-like_dom_sf"/>
</dbReference>
<dbReference type="PROSITE" id="PS50181">
    <property type="entry name" value="FBOX"/>
    <property type="match status" value="1"/>
</dbReference>
<dbReference type="Proteomes" id="UP000694867">
    <property type="component" value="Unplaced"/>
</dbReference>
<evidence type="ECO:0000256" key="1">
    <source>
        <dbReference type="ARBA" id="ARBA00022786"/>
    </source>
</evidence>
<feature type="domain" description="F-box" evidence="2">
    <location>
        <begin position="1"/>
        <end position="44"/>
    </location>
</feature>
<dbReference type="SUPFAM" id="SSF52047">
    <property type="entry name" value="RNI-like"/>
    <property type="match status" value="2"/>
</dbReference>
<evidence type="ECO:0000313" key="4">
    <source>
        <dbReference type="RefSeq" id="XP_018496500.1"/>
    </source>
</evidence>
<dbReference type="InterPro" id="IPR032675">
    <property type="entry name" value="LRR_dom_sf"/>
</dbReference>
<dbReference type="SMART" id="SM00367">
    <property type="entry name" value="LRR_CC"/>
    <property type="match status" value="2"/>
</dbReference>
<dbReference type="RefSeq" id="XP_018496500.1">
    <property type="nucleotide sequence ID" value="XM_018640984.1"/>
</dbReference>
<evidence type="ECO:0000313" key="3">
    <source>
        <dbReference type="Proteomes" id="UP000694867"/>
    </source>
</evidence>
<dbReference type="AlphaFoldDB" id="A0AAJ7L6K9"/>
<organism evidence="3 4">
    <name type="scientific">Galendromus occidentalis</name>
    <name type="common">western predatory mite</name>
    <dbReference type="NCBI Taxonomy" id="34638"/>
    <lineage>
        <taxon>Eukaryota</taxon>
        <taxon>Metazoa</taxon>
        <taxon>Ecdysozoa</taxon>
        <taxon>Arthropoda</taxon>
        <taxon>Chelicerata</taxon>
        <taxon>Arachnida</taxon>
        <taxon>Acari</taxon>
        <taxon>Parasitiformes</taxon>
        <taxon>Mesostigmata</taxon>
        <taxon>Gamasina</taxon>
        <taxon>Phytoseioidea</taxon>
        <taxon>Phytoseiidae</taxon>
        <taxon>Typhlodrominae</taxon>
        <taxon>Galendromus</taxon>
    </lineage>
</organism>
<dbReference type="GO" id="GO:0031146">
    <property type="term" value="P:SCF-dependent proteasomal ubiquitin-dependent protein catabolic process"/>
    <property type="evidence" value="ECO:0007669"/>
    <property type="project" value="TreeGrafter"/>
</dbReference>
<dbReference type="GeneID" id="108864781"/>
<dbReference type="SUPFAM" id="SSF81383">
    <property type="entry name" value="F-box domain"/>
    <property type="match status" value="1"/>
</dbReference>
<dbReference type="PANTHER" id="PTHR13318:SF105">
    <property type="entry name" value="F-BOX_LRR-REPEAT PROTEIN 3"/>
    <property type="match status" value="1"/>
</dbReference>
<dbReference type="InterPro" id="IPR006553">
    <property type="entry name" value="Leu-rich_rpt_Cys-con_subtyp"/>
</dbReference>
<dbReference type="Pfam" id="PF00646">
    <property type="entry name" value="F-box"/>
    <property type="match status" value="1"/>
</dbReference>
<keyword evidence="1" id="KW-0833">Ubl conjugation pathway</keyword>
<name>A0AAJ7L6K9_9ACAR</name>
<dbReference type="Gene3D" id="3.80.10.10">
    <property type="entry name" value="Ribonuclease Inhibitor"/>
    <property type="match status" value="2"/>
</dbReference>
<accession>A0AAJ7L6K9</accession>